<dbReference type="EMBL" id="KN846951">
    <property type="protein sequence ID" value="KIV87644.1"/>
    <property type="molecule type" value="Genomic_DNA"/>
</dbReference>
<gene>
    <name evidence="2" type="ORF">PV11_03176</name>
</gene>
<dbReference type="AlphaFoldDB" id="A0A0D1Z195"/>
<dbReference type="HOGENOM" id="CLU_1532560_0_0_1"/>
<protein>
    <submittedName>
        <fullName evidence="2">Uncharacterized protein</fullName>
    </submittedName>
</protein>
<feature type="region of interest" description="Disordered" evidence="1">
    <location>
        <begin position="1"/>
        <end position="112"/>
    </location>
</feature>
<evidence type="ECO:0000256" key="1">
    <source>
        <dbReference type="SAM" id="MobiDB-lite"/>
    </source>
</evidence>
<evidence type="ECO:0000313" key="2">
    <source>
        <dbReference type="EMBL" id="KIV87644.1"/>
    </source>
</evidence>
<evidence type="ECO:0000313" key="3">
    <source>
        <dbReference type="Proteomes" id="UP000053599"/>
    </source>
</evidence>
<feature type="compositionally biased region" description="Low complexity" evidence="1">
    <location>
        <begin position="77"/>
        <end position="91"/>
    </location>
</feature>
<accession>A0A0D1Z195</accession>
<organism evidence="2 3">
    <name type="scientific">Exophiala sideris</name>
    <dbReference type="NCBI Taxonomy" id="1016849"/>
    <lineage>
        <taxon>Eukaryota</taxon>
        <taxon>Fungi</taxon>
        <taxon>Dikarya</taxon>
        <taxon>Ascomycota</taxon>
        <taxon>Pezizomycotina</taxon>
        <taxon>Eurotiomycetes</taxon>
        <taxon>Chaetothyriomycetidae</taxon>
        <taxon>Chaetothyriales</taxon>
        <taxon>Herpotrichiellaceae</taxon>
        <taxon>Exophiala</taxon>
    </lineage>
</organism>
<proteinExistence type="predicted"/>
<name>A0A0D1Z195_9EURO</name>
<reference evidence="2 3" key="1">
    <citation type="submission" date="2015-01" db="EMBL/GenBank/DDBJ databases">
        <title>The Genome Sequence of Exophiala sideris CBS121828.</title>
        <authorList>
            <consortium name="The Broad Institute Genomics Platform"/>
            <person name="Cuomo C."/>
            <person name="de Hoog S."/>
            <person name="Gorbushina A."/>
            <person name="Stielow B."/>
            <person name="Teixiera M."/>
            <person name="Abouelleil A."/>
            <person name="Chapman S.B."/>
            <person name="Priest M."/>
            <person name="Young S.K."/>
            <person name="Wortman J."/>
            <person name="Nusbaum C."/>
            <person name="Birren B."/>
        </authorList>
    </citation>
    <scope>NUCLEOTIDE SEQUENCE [LARGE SCALE GENOMIC DNA]</scope>
    <source>
        <strain evidence="2 3">CBS 121828</strain>
    </source>
</reference>
<feature type="compositionally biased region" description="Polar residues" evidence="1">
    <location>
        <begin position="43"/>
        <end position="55"/>
    </location>
</feature>
<sequence length="175" mass="18673">MPKGSLAAHKASGVDTTSQWDEDENSSSTIDPDTEADEDEIVTSPNQSGTENLVTPSVERAITAFVAPTSSNTVILSPTPRVSSSSSPAPRGGRGGSRRGKPRRRTQMDNLTDSLGVSFERISSSINRLTDARSMPTTTAATGIVVDERLTRLEEGQKELLGEIKGLVQLFKEGQ</sequence>
<feature type="compositionally biased region" description="Acidic residues" evidence="1">
    <location>
        <begin position="32"/>
        <end position="41"/>
    </location>
</feature>
<dbReference type="Proteomes" id="UP000053599">
    <property type="component" value="Unassembled WGS sequence"/>
</dbReference>
<feature type="compositionally biased region" description="Basic residues" evidence="1">
    <location>
        <begin position="96"/>
        <end position="105"/>
    </location>
</feature>